<dbReference type="InterPro" id="IPR013087">
    <property type="entry name" value="Znf_C2H2_type"/>
</dbReference>
<proteinExistence type="predicted"/>
<name>G0MG89_CAEBE</name>
<feature type="region of interest" description="Disordered" evidence="2">
    <location>
        <begin position="1"/>
        <end position="121"/>
    </location>
</feature>
<dbReference type="PROSITE" id="PS50157">
    <property type="entry name" value="ZINC_FINGER_C2H2_2"/>
    <property type="match status" value="1"/>
</dbReference>
<dbReference type="OMA" id="NESEPEH"/>
<keyword evidence="1" id="KW-0863">Zinc-finger</keyword>
<gene>
    <name evidence="4" type="ORF">CAEBREN_03523</name>
</gene>
<dbReference type="FunCoup" id="G0MG89">
    <property type="interactions" value="1073"/>
</dbReference>
<protein>
    <recommendedName>
        <fullName evidence="3">C2H2-type domain-containing protein</fullName>
    </recommendedName>
</protein>
<dbReference type="Proteomes" id="UP000008068">
    <property type="component" value="Unassembled WGS sequence"/>
</dbReference>
<dbReference type="STRING" id="135651.G0MG89"/>
<organism evidence="5">
    <name type="scientific">Caenorhabditis brenneri</name>
    <name type="common">Nematode worm</name>
    <dbReference type="NCBI Taxonomy" id="135651"/>
    <lineage>
        <taxon>Eukaryota</taxon>
        <taxon>Metazoa</taxon>
        <taxon>Ecdysozoa</taxon>
        <taxon>Nematoda</taxon>
        <taxon>Chromadorea</taxon>
        <taxon>Rhabditida</taxon>
        <taxon>Rhabditina</taxon>
        <taxon>Rhabditomorpha</taxon>
        <taxon>Rhabditoidea</taxon>
        <taxon>Rhabditidae</taxon>
        <taxon>Peloderinae</taxon>
        <taxon>Caenorhabditis</taxon>
    </lineage>
</organism>
<feature type="domain" description="C2H2-type" evidence="3">
    <location>
        <begin position="150"/>
        <end position="176"/>
    </location>
</feature>
<feature type="compositionally biased region" description="Low complexity" evidence="2">
    <location>
        <begin position="82"/>
        <end position="91"/>
    </location>
</feature>
<dbReference type="HOGENOM" id="CLU_1181131_0_0_1"/>
<feature type="compositionally biased region" description="Basic residues" evidence="2">
    <location>
        <begin position="92"/>
        <end position="107"/>
    </location>
</feature>
<evidence type="ECO:0000313" key="4">
    <source>
        <dbReference type="EMBL" id="EGT56616.1"/>
    </source>
</evidence>
<evidence type="ECO:0000259" key="3">
    <source>
        <dbReference type="PROSITE" id="PS50157"/>
    </source>
</evidence>
<evidence type="ECO:0000256" key="2">
    <source>
        <dbReference type="SAM" id="MobiDB-lite"/>
    </source>
</evidence>
<reference evidence="5" key="1">
    <citation type="submission" date="2011-07" db="EMBL/GenBank/DDBJ databases">
        <authorList>
            <consortium name="Caenorhabditis brenneri Sequencing and Analysis Consortium"/>
            <person name="Wilson R.K."/>
        </authorList>
    </citation>
    <scope>NUCLEOTIDE SEQUENCE [LARGE SCALE GENOMIC DNA]</scope>
    <source>
        <strain evidence="5">PB2801</strain>
    </source>
</reference>
<evidence type="ECO:0000313" key="5">
    <source>
        <dbReference type="Proteomes" id="UP000008068"/>
    </source>
</evidence>
<sequence>MSSDSDSGDDRKLPAAYAKRRRRQDSSSDSNDSDDGRRRDKRQSRPSKKEDDRRRNARKKEKKDRPMWKEEGEISGESDNESSSFSSSSSRSRSRDRRRRRQRRHSIDRRQPRRREAVKKQSHKCNDCGCSHFSLKAHIHHQLHDHNLGAQCHLCQKKFETQKAIQEHYELDHTQEIVKCNFCKSPFDQPLEMKGVKWDEYFSHLYGEIFYSRLAEYEERGHG</sequence>
<keyword evidence="5" id="KW-1185">Reference proteome</keyword>
<keyword evidence="1" id="KW-0479">Metal-binding</keyword>
<dbReference type="OrthoDB" id="5868031at2759"/>
<dbReference type="PROSITE" id="PS00028">
    <property type="entry name" value="ZINC_FINGER_C2H2_1"/>
    <property type="match status" value="1"/>
</dbReference>
<feature type="compositionally biased region" description="Basic and acidic residues" evidence="2">
    <location>
        <begin position="108"/>
        <end position="119"/>
    </location>
</feature>
<dbReference type="InParanoid" id="G0MG89"/>
<feature type="compositionally biased region" description="Basic and acidic residues" evidence="2">
    <location>
        <begin position="63"/>
        <end position="72"/>
    </location>
</feature>
<dbReference type="eggNOG" id="KOG1721">
    <property type="taxonomic scope" value="Eukaryota"/>
</dbReference>
<dbReference type="AlphaFoldDB" id="G0MG89"/>
<accession>G0MG89</accession>
<dbReference type="GO" id="GO:0008270">
    <property type="term" value="F:zinc ion binding"/>
    <property type="evidence" value="ECO:0007669"/>
    <property type="project" value="UniProtKB-KW"/>
</dbReference>
<dbReference type="EMBL" id="GL379793">
    <property type="protein sequence ID" value="EGT56616.1"/>
    <property type="molecule type" value="Genomic_DNA"/>
</dbReference>
<evidence type="ECO:0000256" key="1">
    <source>
        <dbReference type="PROSITE-ProRule" id="PRU00042"/>
    </source>
</evidence>
<keyword evidence="1" id="KW-0862">Zinc</keyword>